<dbReference type="Proteomes" id="UP000239425">
    <property type="component" value="Unassembled WGS sequence"/>
</dbReference>
<dbReference type="GO" id="GO:0070180">
    <property type="term" value="F:large ribosomal subunit rRNA binding"/>
    <property type="evidence" value="ECO:0007669"/>
    <property type="project" value="UniProtKB-UniRule"/>
</dbReference>
<name>A0A2S5R9K0_9PROT</name>
<dbReference type="InterPro" id="IPR043141">
    <property type="entry name" value="Ribosomal_uL10-like_sf"/>
</dbReference>
<dbReference type="RefSeq" id="WP_104206603.1">
    <property type="nucleotide sequence ID" value="NZ_PHHC01000079.1"/>
</dbReference>
<keyword evidence="3 6" id="KW-0689">Ribosomal protein</keyword>
<dbReference type="InterPro" id="IPR022973">
    <property type="entry name" value="Ribosomal_uL10_bac"/>
</dbReference>
<protein>
    <recommendedName>
        <fullName evidence="5 6">Large ribosomal subunit protein uL10</fullName>
    </recommendedName>
</protein>
<evidence type="ECO:0000313" key="8">
    <source>
        <dbReference type="Proteomes" id="UP000239425"/>
    </source>
</evidence>
<dbReference type="CDD" id="cd05797">
    <property type="entry name" value="Ribosomal_L10"/>
    <property type="match status" value="1"/>
</dbReference>
<dbReference type="OrthoDB" id="9791972at2"/>
<dbReference type="EMBL" id="PHHC01000079">
    <property type="protein sequence ID" value="PPE03980.1"/>
    <property type="molecule type" value="Genomic_DNA"/>
</dbReference>
<evidence type="ECO:0000256" key="2">
    <source>
        <dbReference type="ARBA" id="ARBA00008889"/>
    </source>
</evidence>
<keyword evidence="6" id="KW-0694">RNA-binding</keyword>
<dbReference type="InterPro" id="IPR001790">
    <property type="entry name" value="Ribosomal_uL10"/>
</dbReference>
<gene>
    <name evidence="6" type="primary">rplJ</name>
    <name evidence="7" type="ORF">HCUR_00515</name>
</gene>
<dbReference type="GO" id="GO:0005840">
    <property type="term" value="C:ribosome"/>
    <property type="evidence" value="ECO:0007669"/>
    <property type="project" value="UniProtKB-KW"/>
</dbReference>
<dbReference type="PANTHER" id="PTHR11560">
    <property type="entry name" value="39S RIBOSOMAL PROTEIN L10, MITOCHONDRIAL"/>
    <property type="match status" value="1"/>
</dbReference>
<comment type="similarity">
    <text evidence="2 6">Belongs to the universal ribosomal protein uL10 family.</text>
</comment>
<dbReference type="SUPFAM" id="SSF160369">
    <property type="entry name" value="Ribosomal protein L10-like"/>
    <property type="match status" value="1"/>
</dbReference>
<dbReference type="GO" id="GO:1990904">
    <property type="term" value="C:ribonucleoprotein complex"/>
    <property type="evidence" value="ECO:0007669"/>
    <property type="project" value="UniProtKB-KW"/>
</dbReference>
<dbReference type="Pfam" id="PF00466">
    <property type="entry name" value="Ribosomal_L10"/>
    <property type="match status" value="1"/>
</dbReference>
<dbReference type="InterPro" id="IPR047865">
    <property type="entry name" value="Ribosomal_uL10_bac_type"/>
</dbReference>
<dbReference type="AlphaFoldDB" id="A0A2S5R9K0"/>
<evidence type="ECO:0000313" key="7">
    <source>
        <dbReference type="EMBL" id="PPE03980.1"/>
    </source>
</evidence>
<evidence type="ECO:0000256" key="6">
    <source>
        <dbReference type="HAMAP-Rule" id="MF_00362"/>
    </source>
</evidence>
<evidence type="ECO:0000256" key="5">
    <source>
        <dbReference type="ARBA" id="ARBA00035202"/>
    </source>
</evidence>
<accession>A0A2S5R9K0</accession>
<evidence type="ECO:0000256" key="1">
    <source>
        <dbReference type="ARBA" id="ARBA00002633"/>
    </source>
</evidence>
<dbReference type="HAMAP" id="MF_00362">
    <property type="entry name" value="Ribosomal_uL10"/>
    <property type="match status" value="1"/>
</dbReference>
<evidence type="ECO:0000256" key="3">
    <source>
        <dbReference type="ARBA" id="ARBA00022980"/>
    </source>
</evidence>
<reference evidence="7 8" key="1">
    <citation type="submission" date="2017-11" db="EMBL/GenBank/DDBJ databases">
        <title>Comparative genomic analysis of Holospora spp., intranuclear symbionts of paramecia.</title>
        <authorList>
            <person name="Garushyants S.K."/>
            <person name="Beliavskaya A."/>
            <person name="Malko D.B."/>
            <person name="Logacheva M.D."/>
            <person name="Rautian M.S."/>
            <person name="Gelfand M.S."/>
        </authorList>
    </citation>
    <scope>NUCLEOTIDE SEQUENCE [LARGE SCALE GENOMIC DNA]</scope>
    <source>
        <strain evidence="8">02AZ16</strain>
    </source>
</reference>
<evidence type="ECO:0000256" key="4">
    <source>
        <dbReference type="ARBA" id="ARBA00023274"/>
    </source>
</evidence>
<comment type="function">
    <text evidence="1 6">Forms part of the ribosomal stalk, playing a central role in the interaction of the ribosome with GTP-bound translation factors.</text>
</comment>
<sequence>MDRLAKRECVDHLRQSVYQSPCILVVRHSGLSSKYISTFRRRVRDAGGSFQVVKNTLAKKALGEDAEFSKAFRFSTAVLFSKDPITLSKVSVEFAKEQRDRFQIVLGRLDGVLLSESQIIELSSLPSLEALQTSLLRVFNGVASHLLSVFQTPAQGMVTVLGAR</sequence>
<organism evidence="7 8">
    <name type="scientific">Holospora curviuscula</name>
    <dbReference type="NCBI Taxonomy" id="1082868"/>
    <lineage>
        <taxon>Bacteria</taxon>
        <taxon>Pseudomonadati</taxon>
        <taxon>Pseudomonadota</taxon>
        <taxon>Alphaproteobacteria</taxon>
        <taxon>Holosporales</taxon>
        <taxon>Holosporaceae</taxon>
        <taxon>Holospora</taxon>
    </lineage>
</organism>
<comment type="caution">
    <text evidence="7">The sequence shown here is derived from an EMBL/GenBank/DDBJ whole genome shotgun (WGS) entry which is preliminary data.</text>
</comment>
<keyword evidence="6" id="KW-0699">rRNA-binding</keyword>
<keyword evidence="4 6" id="KW-0687">Ribonucleoprotein</keyword>
<dbReference type="Gene3D" id="3.30.70.1730">
    <property type="match status" value="1"/>
</dbReference>
<proteinExistence type="inferred from homology"/>
<dbReference type="GO" id="GO:0006412">
    <property type="term" value="P:translation"/>
    <property type="evidence" value="ECO:0007669"/>
    <property type="project" value="UniProtKB-UniRule"/>
</dbReference>
<dbReference type="NCBIfam" id="NF000955">
    <property type="entry name" value="PRK00099.1-1"/>
    <property type="match status" value="1"/>
</dbReference>
<keyword evidence="8" id="KW-1185">Reference proteome</keyword>
<comment type="subunit">
    <text evidence="6">Part of the ribosomal stalk of the 50S ribosomal subunit. The N-terminus interacts with L11 and the large rRNA to form the base of the stalk. The C-terminus forms an elongated spine to which L12 dimers bind in a sequential fashion forming a multimeric L10(L12)X complex.</text>
</comment>